<feature type="transmembrane region" description="Helical" evidence="5">
    <location>
        <begin position="187"/>
        <end position="206"/>
    </location>
</feature>
<organism evidence="7 8">
    <name type="scientific">Luethyella okanaganae</name>
    <dbReference type="NCBI Taxonomy" id="69372"/>
    <lineage>
        <taxon>Bacteria</taxon>
        <taxon>Bacillati</taxon>
        <taxon>Actinomycetota</taxon>
        <taxon>Actinomycetes</taxon>
        <taxon>Micrococcales</taxon>
        <taxon>Microbacteriaceae</taxon>
        <taxon>Luethyella</taxon>
    </lineage>
</organism>
<evidence type="ECO:0000259" key="6">
    <source>
        <dbReference type="SMART" id="SM00752"/>
    </source>
</evidence>
<feature type="transmembrane region" description="Helical" evidence="5">
    <location>
        <begin position="72"/>
        <end position="93"/>
    </location>
</feature>
<dbReference type="PANTHER" id="PTHR39535:SF2">
    <property type="entry name" value="HTTM DOMAIN-CONTAINING PROTEIN"/>
    <property type="match status" value="1"/>
</dbReference>
<comment type="caution">
    <text evidence="7">The sequence shown here is derived from an EMBL/GenBank/DDBJ whole genome shotgun (WGS) entry which is preliminary data.</text>
</comment>
<dbReference type="InterPro" id="IPR011020">
    <property type="entry name" value="HTTM-like"/>
</dbReference>
<dbReference type="InterPro" id="IPR052964">
    <property type="entry name" value="Sporulation_signal_mat"/>
</dbReference>
<dbReference type="EMBL" id="JBHSTP010000002">
    <property type="protein sequence ID" value="MFC6356203.1"/>
    <property type="molecule type" value="Genomic_DNA"/>
</dbReference>
<evidence type="ECO:0000256" key="1">
    <source>
        <dbReference type="ARBA" id="ARBA00004127"/>
    </source>
</evidence>
<dbReference type="Proteomes" id="UP001596306">
    <property type="component" value="Unassembled WGS sequence"/>
</dbReference>
<accession>A0ABW1VDM0</accession>
<gene>
    <name evidence="7" type="ORF">ACFQB0_08795</name>
</gene>
<keyword evidence="4 5" id="KW-0472">Membrane</keyword>
<name>A0ABW1VDM0_9MICO</name>
<sequence length="395" mass="42981">MSVQEGGVREVADGVTGGRAEVADRDASAHEEPSRGNGVIGDAGFVSVWRHSVSGITALLRRGEGWLLDAKHALYGLAVTRILLGITILGTTLGEFTTRDYTYGVGGAWTGQIAEPQSDFIAMWPFSVTRELANTPAGLLAVFAILLLLGVLFTVGYRTRLVMIPLFVVWVGFLGLCTYVQNQSDNLTRIAFIALAFCGLSDHWSLDARRGKRFARRDGNVLLRLWRGLPVLPSWLSVLAHNLGIVVLGAQICFVYSAGGLFKAGGEPWQDGTAVYAPLQTAQFGTWPILSDIATAWGPAVGMATIGTVVIQSAFPLLLLRRGTRILALMVIMGFHVAIGVMMGLPWFSLAMIALDAIFVRDRSWRGFARRAETLWRRVVSDARREPLVPEDDRG</sequence>
<dbReference type="PANTHER" id="PTHR39535">
    <property type="entry name" value="SPORULATION-DELAYING PROTEIN SDPB"/>
    <property type="match status" value="1"/>
</dbReference>
<feature type="transmembrane region" description="Helical" evidence="5">
    <location>
        <begin position="162"/>
        <end position="181"/>
    </location>
</feature>
<feature type="transmembrane region" description="Helical" evidence="5">
    <location>
        <begin position="327"/>
        <end position="355"/>
    </location>
</feature>
<dbReference type="SMART" id="SM00752">
    <property type="entry name" value="HTTM"/>
    <property type="match status" value="1"/>
</dbReference>
<protein>
    <submittedName>
        <fullName evidence="7">HTTM domain-containing protein</fullName>
    </submittedName>
</protein>
<evidence type="ECO:0000256" key="3">
    <source>
        <dbReference type="ARBA" id="ARBA00022989"/>
    </source>
</evidence>
<keyword evidence="8" id="KW-1185">Reference proteome</keyword>
<keyword evidence="2 5" id="KW-0812">Transmembrane</keyword>
<evidence type="ECO:0000256" key="5">
    <source>
        <dbReference type="SAM" id="Phobius"/>
    </source>
</evidence>
<feature type="transmembrane region" description="Helical" evidence="5">
    <location>
        <begin position="296"/>
        <end position="320"/>
    </location>
</feature>
<reference evidence="8" key="1">
    <citation type="journal article" date="2019" name="Int. J. Syst. Evol. Microbiol.">
        <title>The Global Catalogue of Microorganisms (GCM) 10K type strain sequencing project: providing services to taxonomists for standard genome sequencing and annotation.</title>
        <authorList>
            <consortium name="The Broad Institute Genomics Platform"/>
            <consortium name="The Broad Institute Genome Sequencing Center for Infectious Disease"/>
            <person name="Wu L."/>
            <person name="Ma J."/>
        </authorList>
    </citation>
    <scope>NUCLEOTIDE SEQUENCE [LARGE SCALE GENOMIC DNA]</scope>
    <source>
        <strain evidence="8">CCUG 43304</strain>
    </source>
</reference>
<proteinExistence type="predicted"/>
<feature type="domain" description="HTTM-like" evidence="6">
    <location>
        <begin position="69"/>
        <end position="364"/>
    </location>
</feature>
<evidence type="ECO:0000256" key="2">
    <source>
        <dbReference type="ARBA" id="ARBA00022692"/>
    </source>
</evidence>
<dbReference type="RefSeq" id="WP_386730294.1">
    <property type="nucleotide sequence ID" value="NZ_JBHSTP010000002.1"/>
</dbReference>
<comment type="subcellular location">
    <subcellularLocation>
        <location evidence="1">Endomembrane system</location>
        <topology evidence="1">Multi-pass membrane protein</topology>
    </subcellularLocation>
</comment>
<evidence type="ECO:0000313" key="7">
    <source>
        <dbReference type="EMBL" id="MFC6356203.1"/>
    </source>
</evidence>
<evidence type="ECO:0000256" key="4">
    <source>
        <dbReference type="ARBA" id="ARBA00023136"/>
    </source>
</evidence>
<keyword evidence="3 5" id="KW-1133">Transmembrane helix</keyword>
<feature type="transmembrane region" description="Helical" evidence="5">
    <location>
        <begin position="234"/>
        <end position="259"/>
    </location>
</feature>
<evidence type="ECO:0000313" key="8">
    <source>
        <dbReference type="Proteomes" id="UP001596306"/>
    </source>
</evidence>
<feature type="transmembrane region" description="Helical" evidence="5">
    <location>
        <begin position="137"/>
        <end position="155"/>
    </location>
</feature>